<evidence type="ECO:0000256" key="7">
    <source>
        <dbReference type="ARBA" id="ARBA00025748"/>
    </source>
</evidence>
<dbReference type="AlphaFoldDB" id="A0A833QXH5"/>
<sequence length="290" mass="32732">MESGRLLFGSPGSHHGQQMFLLNDASAIFRGSKRPFFTSAEELLEEEYYDEQLPEKKRRLTPEQVLMLERSFEEENKLEPERKSELARKLGLQPRQVAVWFQNRRARWKTKQLERDFDRLKSSYDSLLSDHDSLLQDNFSLRSQVMALTEKLQVKESGSVAESPTGPEQGCVAALSEAEQTAVAKPDNILATTVEIKAEDRLSTGSGGSAVVDNDGTHHQLVDSSVVESYFPEDEYHHCIVGPANGGFQSEEEDGHSDEGCNYYAGTIFTEHLSDQVEVDDGQLSWWVWN</sequence>
<dbReference type="GO" id="GO:0000981">
    <property type="term" value="F:DNA-binding transcription factor activity, RNA polymerase II-specific"/>
    <property type="evidence" value="ECO:0007669"/>
    <property type="project" value="UniProtKB-UniRule"/>
</dbReference>
<evidence type="ECO:0000256" key="2">
    <source>
        <dbReference type="ARBA" id="ARBA00023015"/>
    </source>
</evidence>
<dbReference type="Pfam" id="PF02183">
    <property type="entry name" value="HALZ"/>
    <property type="match status" value="1"/>
</dbReference>
<evidence type="ECO:0000256" key="9">
    <source>
        <dbReference type="RuleBase" id="RU000682"/>
    </source>
</evidence>
<evidence type="ECO:0000259" key="11">
    <source>
        <dbReference type="PROSITE" id="PS50071"/>
    </source>
</evidence>
<comment type="similarity">
    <text evidence="7 10">Belongs to the HD-ZIP homeobox family. Class I subfamily.</text>
</comment>
<dbReference type="PROSITE" id="PS00027">
    <property type="entry name" value="HOMEOBOX_1"/>
    <property type="match status" value="1"/>
</dbReference>
<dbReference type="Pfam" id="PF00046">
    <property type="entry name" value="Homeodomain"/>
    <property type="match status" value="1"/>
</dbReference>
<dbReference type="InterPro" id="IPR017970">
    <property type="entry name" value="Homeobox_CS"/>
</dbReference>
<dbReference type="PROSITE" id="PS50071">
    <property type="entry name" value="HOMEOBOX_2"/>
    <property type="match status" value="1"/>
</dbReference>
<dbReference type="PANTHER" id="PTHR24326:SF497">
    <property type="entry name" value="HOMEOBOX-LEUCINE ZIPPER PROTEIN HAT5"/>
    <property type="match status" value="1"/>
</dbReference>
<keyword evidence="13" id="KW-1185">Reference proteome</keyword>
<dbReference type="GO" id="GO:0042802">
    <property type="term" value="F:identical protein binding"/>
    <property type="evidence" value="ECO:0007669"/>
    <property type="project" value="UniProtKB-ARBA"/>
</dbReference>
<dbReference type="GO" id="GO:0043565">
    <property type="term" value="F:sequence-specific DNA binding"/>
    <property type="evidence" value="ECO:0007669"/>
    <property type="project" value="InterPro"/>
</dbReference>
<dbReference type="InterPro" id="IPR000047">
    <property type="entry name" value="HTH_motif"/>
</dbReference>
<dbReference type="GO" id="GO:0005634">
    <property type="term" value="C:nucleus"/>
    <property type="evidence" value="ECO:0007669"/>
    <property type="project" value="UniProtKB-SubCell"/>
</dbReference>
<dbReference type="GO" id="GO:0045893">
    <property type="term" value="P:positive regulation of DNA-templated transcription"/>
    <property type="evidence" value="ECO:0007669"/>
    <property type="project" value="TreeGrafter"/>
</dbReference>
<evidence type="ECO:0000256" key="3">
    <source>
        <dbReference type="ARBA" id="ARBA00023125"/>
    </source>
</evidence>
<evidence type="ECO:0000256" key="8">
    <source>
        <dbReference type="PROSITE-ProRule" id="PRU00108"/>
    </source>
</evidence>
<accession>A0A833QXH5</accession>
<evidence type="ECO:0000256" key="1">
    <source>
        <dbReference type="ARBA" id="ARBA00004123"/>
    </source>
</evidence>
<dbReference type="OrthoDB" id="6159439at2759"/>
<dbReference type="FunFam" id="1.10.10.60:FF:000159">
    <property type="entry name" value="Homeobox-leucine zipper protein HAT5"/>
    <property type="match status" value="1"/>
</dbReference>
<dbReference type="SUPFAM" id="SSF46689">
    <property type="entry name" value="Homeodomain-like"/>
    <property type="match status" value="1"/>
</dbReference>
<comment type="caution">
    <text evidence="12">The sequence shown here is derived from an EMBL/GenBank/DDBJ whole genome shotgun (WGS) entry which is preliminary data.</text>
</comment>
<dbReference type="InterPro" id="IPR045224">
    <property type="entry name" value="HDZip_class_I_plant"/>
</dbReference>
<feature type="DNA-binding region" description="Homeobox" evidence="8">
    <location>
        <begin position="53"/>
        <end position="112"/>
    </location>
</feature>
<feature type="domain" description="Homeobox" evidence="11">
    <location>
        <begin position="51"/>
        <end position="111"/>
    </location>
</feature>
<comment type="function">
    <text evidence="10">Transcription factor.</text>
</comment>
<keyword evidence="6 8" id="KW-0539">Nucleus</keyword>
<evidence type="ECO:0000256" key="4">
    <source>
        <dbReference type="ARBA" id="ARBA00023155"/>
    </source>
</evidence>
<evidence type="ECO:0000256" key="6">
    <source>
        <dbReference type="ARBA" id="ARBA00023242"/>
    </source>
</evidence>
<dbReference type="InterPro" id="IPR001356">
    <property type="entry name" value="HD"/>
</dbReference>
<dbReference type="EMBL" id="SWLB01000012">
    <property type="protein sequence ID" value="KAF3331479.1"/>
    <property type="molecule type" value="Genomic_DNA"/>
</dbReference>
<dbReference type="PRINTS" id="PR00031">
    <property type="entry name" value="HTHREPRESSR"/>
</dbReference>
<keyword evidence="4 8" id="KW-0371">Homeobox</keyword>
<keyword evidence="3 8" id="KW-0238">DNA-binding</keyword>
<dbReference type="InterPro" id="IPR009057">
    <property type="entry name" value="Homeodomain-like_sf"/>
</dbReference>
<name>A0A833QXH5_9POAL</name>
<proteinExistence type="inferred from homology"/>
<reference evidence="12" key="1">
    <citation type="submission" date="2020-01" db="EMBL/GenBank/DDBJ databases">
        <title>Genome sequence of Kobresia littledalei, the first chromosome-level genome in the family Cyperaceae.</title>
        <authorList>
            <person name="Qu G."/>
        </authorList>
    </citation>
    <scope>NUCLEOTIDE SEQUENCE</scope>
    <source>
        <strain evidence="12">C.B.Clarke</strain>
        <tissue evidence="12">Leaf</tissue>
    </source>
</reference>
<dbReference type="PANTHER" id="PTHR24326">
    <property type="entry name" value="HOMEOBOX-LEUCINE ZIPPER PROTEIN"/>
    <property type="match status" value="1"/>
</dbReference>
<dbReference type="Proteomes" id="UP000623129">
    <property type="component" value="Unassembled WGS sequence"/>
</dbReference>
<comment type="subcellular location">
    <subcellularLocation>
        <location evidence="1 8 9">Nucleus</location>
    </subcellularLocation>
</comment>
<evidence type="ECO:0000256" key="10">
    <source>
        <dbReference type="RuleBase" id="RU369038"/>
    </source>
</evidence>
<evidence type="ECO:0000256" key="5">
    <source>
        <dbReference type="ARBA" id="ARBA00023163"/>
    </source>
</evidence>
<dbReference type="CDD" id="cd00086">
    <property type="entry name" value="homeodomain"/>
    <property type="match status" value="1"/>
</dbReference>
<dbReference type="Gene3D" id="1.10.10.60">
    <property type="entry name" value="Homeodomain-like"/>
    <property type="match status" value="1"/>
</dbReference>
<dbReference type="SMART" id="SM00389">
    <property type="entry name" value="HOX"/>
    <property type="match status" value="1"/>
</dbReference>
<organism evidence="12 13">
    <name type="scientific">Carex littledalei</name>
    <dbReference type="NCBI Taxonomy" id="544730"/>
    <lineage>
        <taxon>Eukaryota</taxon>
        <taxon>Viridiplantae</taxon>
        <taxon>Streptophyta</taxon>
        <taxon>Embryophyta</taxon>
        <taxon>Tracheophyta</taxon>
        <taxon>Spermatophyta</taxon>
        <taxon>Magnoliopsida</taxon>
        <taxon>Liliopsida</taxon>
        <taxon>Poales</taxon>
        <taxon>Cyperaceae</taxon>
        <taxon>Cyperoideae</taxon>
        <taxon>Cariceae</taxon>
        <taxon>Carex</taxon>
        <taxon>Carex subgen. Euthyceras</taxon>
    </lineage>
</organism>
<dbReference type="InterPro" id="IPR003106">
    <property type="entry name" value="Leu_zip_homeo"/>
</dbReference>
<gene>
    <name evidence="12" type="ORF">FCM35_KLT02885</name>
</gene>
<keyword evidence="5 10" id="KW-0804">Transcription</keyword>
<evidence type="ECO:0000313" key="12">
    <source>
        <dbReference type="EMBL" id="KAF3331479.1"/>
    </source>
</evidence>
<protein>
    <recommendedName>
        <fullName evidence="10">Homeobox-leucine zipper protein</fullName>
    </recommendedName>
    <alternativeName>
        <fullName evidence="10">HD-ZIP protein</fullName>
    </alternativeName>
    <alternativeName>
        <fullName evidence="10">Homeodomain transcription factor</fullName>
    </alternativeName>
</protein>
<evidence type="ECO:0000313" key="13">
    <source>
        <dbReference type="Proteomes" id="UP000623129"/>
    </source>
</evidence>
<keyword evidence="2 10" id="KW-0805">Transcription regulation</keyword>